<evidence type="ECO:0000256" key="1">
    <source>
        <dbReference type="SAM" id="MobiDB-lite"/>
    </source>
</evidence>
<keyword evidence="4" id="KW-1185">Reference proteome</keyword>
<evidence type="ECO:0000313" key="4">
    <source>
        <dbReference type="Proteomes" id="UP000479293"/>
    </source>
</evidence>
<protein>
    <submittedName>
        <fullName evidence="3">Uncharacterized protein</fullName>
    </submittedName>
</protein>
<organism evidence="3 4">
    <name type="scientific">Salmonirosea aquatica</name>
    <dbReference type="NCBI Taxonomy" id="2654236"/>
    <lineage>
        <taxon>Bacteria</taxon>
        <taxon>Pseudomonadati</taxon>
        <taxon>Bacteroidota</taxon>
        <taxon>Cytophagia</taxon>
        <taxon>Cytophagales</taxon>
        <taxon>Spirosomataceae</taxon>
        <taxon>Salmonirosea</taxon>
    </lineage>
</organism>
<proteinExistence type="predicted"/>
<evidence type="ECO:0000313" key="3">
    <source>
        <dbReference type="EMBL" id="MPR33381.1"/>
    </source>
</evidence>
<gene>
    <name evidence="3" type="ORF">GBK04_08405</name>
</gene>
<comment type="caution">
    <text evidence="3">The sequence shown here is derived from an EMBL/GenBank/DDBJ whole genome shotgun (WGS) entry which is preliminary data.</text>
</comment>
<feature type="signal peptide" evidence="2">
    <location>
        <begin position="1"/>
        <end position="21"/>
    </location>
</feature>
<feature type="compositionally biased region" description="Polar residues" evidence="1">
    <location>
        <begin position="87"/>
        <end position="103"/>
    </location>
</feature>
<dbReference type="EMBL" id="WHLY01000002">
    <property type="protein sequence ID" value="MPR33381.1"/>
    <property type="molecule type" value="Genomic_DNA"/>
</dbReference>
<feature type="region of interest" description="Disordered" evidence="1">
    <location>
        <begin position="87"/>
        <end position="147"/>
    </location>
</feature>
<evidence type="ECO:0000256" key="2">
    <source>
        <dbReference type="SAM" id="SignalP"/>
    </source>
</evidence>
<sequence length="147" mass="16034">MKHPKILLACLLALTATGVRAQAVREETSAQTETYPATNFPYSSLTNFTTMEAIGGQDTEKDSRSSYMGVLGEKWETDKRGRRSTFIHNGQEMSIGYTTQTNEPVHKNQIPQGLPASVRDSLVGQGTPPPPPKATLMNRPVGSSQNK</sequence>
<dbReference type="AlphaFoldDB" id="A0A7C9BF24"/>
<name>A0A7C9BF24_9BACT</name>
<keyword evidence="2" id="KW-0732">Signal</keyword>
<reference evidence="3 4" key="1">
    <citation type="submission" date="2019-10" db="EMBL/GenBank/DDBJ databases">
        <title>Draft Genome Sequence of Cytophagaceae sp. SJW1-29.</title>
        <authorList>
            <person name="Choi A."/>
        </authorList>
    </citation>
    <scope>NUCLEOTIDE SEQUENCE [LARGE SCALE GENOMIC DNA]</scope>
    <source>
        <strain evidence="3 4">SJW1-29</strain>
    </source>
</reference>
<dbReference type="Proteomes" id="UP000479293">
    <property type="component" value="Unassembled WGS sequence"/>
</dbReference>
<feature type="chain" id="PRO_5028966080" evidence="2">
    <location>
        <begin position="22"/>
        <end position="147"/>
    </location>
</feature>
<dbReference type="RefSeq" id="WP_152758582.1">
    <property type="nucleotide sequence ID" value="NZ_WHLY01000002.1"/>
</dbReference>
<accession>A0A7C9BF24</accession>